<proteinExistence type="predicted"/>
<feature type="chain" id="PRO_5002895671" evidence="1">
    <location>
        <begin position="22"/>
        <end position="157"/>
    </location>
</feature>
<evidence type="ECO:0000313" key="3">
    <source>
        <dbReference type="Proteomes" id="UP000003165"/>
    </source>
</evidence>
<dbReference type="Proteomes" id="UP000003165">
    <property type="component" value="Unassembled WGS sequence"/>
</dbReference>
<name>B9Z863_9NEIS</name>
<dbReference type="AlphaFoldDB" id="B9Z863"/>
<reference evidence="2 3" key="1">
    <citation type="submission" date="2009-02" db="EMBL/GenBank/DDBJ databases">
        <title>Sequencing of the draft genome and assembly of Lutiella nitroferrum 2002.</title>
        <authorList>
            <consortium name="US DOE Joint Genome Institute (JGI-PGF)"/>
            <person name="Lucas S."/>
            <person name="Copeland A."/>
            <person name="Lapidus A."/>
            <person name="Glavina del Rio T."/>
            <person name="Tice H."/>
            <person name="Bruce D."/>
            <person name="Goodwin L."/>
            <person name="Pitluck S."/>
            <person name="Larimer F."/>
            <person name="Land M.L."/>
            <person name="Hauser L."/>
            <person name="Coates J.D."/>
        </authorList>
    </citation>
    <scope>NUCLEOTIDE SEQUENCE [LARGE SCALE GENOMIC DNA]</scope>
    <source>
        <strain evidence="2 3">2002</strain>
    </source>
</reference>
<gene>
    <name evidence="2" type="ORF">FuraDRAFT_3549</name>
</gene>
<dbReference type="eggNOG" id="ENOG5032SSM">
    <property type="taxonomic scope" value="Bacteria"/>
</dbReference>
<feature type="signal peptide" evidence="1">
    <location>
        <begin position="1"/>
        <end position="21"/>
    </location>
</feature>
<comment type="caution">
    <text evidence="2">The sequence shown here is derived from an EMBL/GenBank/DDBJ whole genome shotgun (WGS) entry which is preliminary data.</text>
</comment>
<organism evidence="2 3">
    <name type="scientific">Pseudogulbenkiania ferrooxidans 2002</name>
    <dbReference type="NCBI Taxonomy" id="279714"/>
    <lineage>
        <taxon>Bacteria</taxon>
        <taxon>Pseudomonadati</taxon>
        <taxon>Pseudomonadota</taxon>
        <taxon>Betaproteobacteria</taxon>
        <taxon>Neisseriales</taxon>
        <taxon>Chromobacteriaceae</taxon>
        <taxon>Pseudogulbenkiania</taxon>
    </lineage>
</organism>
<accession>B9Z863</accession>
<protein>
    <submittedName>
        <fullName evidence="2">Uncharacterized protein</fullName>
    </submittedName>
</protein>
<keyword evidence="3" id="KW-1185">Reference proteome</keyword>
<evidence type="ECO:0000313" key="2">
    <source>
        <dbReference type="EMBL" id="EEG06966.1"/>
    </source>
</evidence>
<evidence type="ECO:0000256" key="1">
    <source>
        <dbReference type="SAM" id="SignalP"/>
    </source>
</evidence>
<keyword evidence="1" id="KW-0732">Signal</keyword>
<sequence precursor="true">MGRNIRLLVLAGASLAAFAQAGELNEAVVTVARTHQTTLATIHGREAHVIYVGQFNDCEAVSVRTSGHDQHFRICDSKVIDRNTVAPKWPAGPDNKRVLAAVVQNAILYGQASQSDNDGYQIRAQTLGTVGASCKNLDVLISFDGDLVDHALKKVCE</sequence>
<dbReference type="EMBL" id="ACIS01000012">
    <property type="protein sequence ID" value="EEG06966.1"/>
    <property type="molecule type" value="Genomic_DNA"/>
</dbReference>